<name>A0A369VXL6_9SPHN</name>
<comment type="caution">
    <text evidence="2">The sequence shown here is derived from an EMBL/GenBank/DDBJ whole genome shotgun (WGS) entry which is preliminary data.</text>
</comment>
<dbReference type="AlphaFoldDB" id="A0A369VXL6"/>
<reference evidence="2 3" key="1">
    <citation type="submission" date="2018-07" db="EMBL/GenBank/DDBJ databases">
        <title>a novel species of Sphingomonas isolated from the rhizosphere soil of Araceae plant.</title>
        <authorList>
            <person name="Zhiyong W."/>
            <person name="Qinglan Z."/>
            <person name="Zhiwei F."/>
            <person name="Ding X."/>
            <person name="Gejiao W."/>
            <person name="Shixue Z."/>
        </authorList>
    </citation>
    <scope>NUCLEOTIDE SEQUENCE [LARGE SCALE GENOMIC DNA]</scope>
    <source>
        <strain evidence="2 3">WZY 27</strain>
    </source>
</reference>
<evidence type="ECO:0000256" key="1">
    <source>
        <dbReference type="SAM" id="MobiDB-lite"/>
    </source>
</evidence>
<protein>
    <submittedName>
        <fullName evidence="2">Uncharacterized protein</fullName>
    </submittedName>
</protein>
<organism evidence="2 3">
    <name type="scientific">Sphingomonas aracearum</name>
    <dbReference type="NCBI Taxonomy" id="2283317"/>
    <lineage>
        <taxon>Bacteria</taxon>
        <taxon>Pseudomonadati</taxon>
        <taxon>Pseudomonadota</taxon>
        <taxon>Alphaproteobacteria</taxon>
        <taxon>Sphingomonadales</taxon>
        <taxon>Sphingomonadaceae</taxon>
        <taxon>Sphingomonas</taxon>
    </lineage>
</organism>
<dbReference type="Proteomes" id="UP000253918">
    <property type="component" value="Unassembled WGS sequence"/>
</dbReference>
<feature type="region of interest" description="Disordered" evidence="1">
    <location>
        <begin position="1"/>
        <end position="86"/>
    </location>
</feature>
<sequence length="86" mass="8774">MADSDGTHIYGGPDPKDTGNPPVEGLRGEQAGAGDRPDLRRTTMLSDGRTVEIEETSGVAAAEERGAGQDANAANHGEQAAGKSQV</sequence>
<evidence type="ECO:0000313" key="2">
    <source>
        <dbReference type="EMBL" id="RDE06347.1"/>
    </source>
</evidence>
<evidence type="ECO:0000313" key="3">
    <source>
        <dbReference type="Proteomes" id="UP000253918"/>
    </source>
</evidence>
<keyword evidence="3" id="KW-1185">Reference proteome</keyword>
<accession>A0A369VXL6</accession>
<proteinExistence type="predicted"/>
<gene>
    <name evidence="2" type="ORF">DVW87_01050</name>
</gene>
<dbReference type="EMBL" id="QQNB01000001">
    <property type="protein sequence ID" value="RDE06347.1"/>
    <property type="molecule type" value="Genomic_DNA"/>
</dbReference>
<dbReference type="RefSeq" id="WP_114685928.1">
    <property type="nucleotide sequence ID" value="NZ_QQNB01000001.1"/>
</dbReference>